<proteinExistence type="predicted"/>
<reference evidence="1 2" key="1">
    <citation type="submission" date="2017-05" db="EMBL/GenBank/DDBJ databases">
        <authorList>
            <person name="Song R."/>
            <person name="Chenine A.L."/>
            <person name="Ruprecht R.M."/>
        </authorList>
    </citation>
    <scope>NUCLEOTIDE SEQUENCE [LARGE SCALE GENOMIC DNA]</scope>
    <source>
        <strain evidence="1 2">CFBP 1590</strain>
    </source>
</reference>
<dbReference type="RefSeq" id="WP_088236148.1">
    <property type="nucleotide sequence ID" value="NZ_LT855380.1"/>
</dbReference>
<evidence type="ECO:0000313" key="2">
    <source>
        <dbReference type="Proteomes" id="UP000196842"/>
    </source>
</evidence>
<accession>A0A1Y6JWF1</accession>
<protein>
    <submittedName>
        <fullName evidence="1">Uncharacterized protein</fullName>
    </submittedName>
</protein>
<sequence length="301" mass="33852">MPALSVAEAKELAHYVKHSHAHIFNTVPLGKWLTAISRACGFRDWNVMSVKAPKLPASSSDNWGNSGLGFAVVCAPGRATSYQLFHDRSNAWNMVQVAKKLAQRIASGGEHRFSGATSKFSLLDPAEPIEDWPAFNLPIRRKHSTALPPVQVTIADGEVTIWLWWLSPRYLLRAGDSGEPETLGFYSLNEQSMTTKNECVTSLFLRELTGKALPKKHCYYCTELPNERHIYRLMLVQEGSREGQATQYAYDNHESAVRQKITLNSSLGLSERDAQAVSAVFAQYDPYYEEDYFDDYSHNND</sequence>
<dbReference type="KEGG" id="pvd:CFBP1590__5047"/>
<dbReference type="AlphaFoldDB" id="A0A1Y6JWF1"/>
<name>A0A1Y6JWF1_PSEVI</name>
<organism evidence="1 2">
    <name type="scientific">Pseudomonas viridiflava</name>
    <name type="common">Phytomonas viridiflava</name>
    <dbReference type="NCBI Taxonomy" id="33069"/>
    <lineage>
        <taxon>Bacteria</taxon>
        <taxon>Pseudomonadati</taxon>
        <taxon>Pseudomonadota</taxon>
        <taxon>Gammaproteobacteria</taxon>
        <taxon>Pseudomonadales</taxon>
        <taxon>Pseudomonadaceae</taxon>
        <taxon>Pseudomonas</taxon>
    </lineage>
</organism>
<gene>
    <name evidence="1" type="ORF">CFBP1590__5047</name>
</gene>
<dbReference type="GeneID" id="47766695"/>
<evidence type="ECO:0000313" key="1">
    <source>
        <dbReference type="EMBL" id="SMS12633.1"/>
    </source>
</evidence>
<dbReference type="EMBL" id="LT855380">
    <property type="protein sequence ID" value="SMS12633.1"/>
    <property type="molecule type" value="Genomic_DNA"/>
</dbReference>
<dbReference type="Proteomes" id="UP000196842">
    <property type="component" value="Chromosome I"/>
</dbReference>